<dbReference type="InterPro" id="IPR036770">
    <property type="entry name" value="Ankyrin_rpt-contain_sf"/>
</dbReference>
<comment type="caution">
    <text evidence="3">The sequence shown here is derived from an EMBL/GenBank/DDBJ whole genome shotgun (WGS) entry which is preliminary data.</text>
</comment>
<dbReference type="Proteomes" id="UP001163105">
    <property type="component" value="Unassembled WGS sequence"/>
</dbReference>
<accession>A0AB34FZU4</accession>
<dbReference type="SUPFAM" id="SSF52743">
    <property type="entry name" value="Subtilisin-like"/>
    <property type="match status" value="1"/>
</dbReference>
<feature type="domain" description="Peptidase S8/S53" evidence="2">
    <location>
        <begin position="758"/>
        <end position="983"/>
    </location>
</feature>
<dbReference type="SUPFAM" id="SSF48403">
    <property type="entry name" value="Ankyrin repeat"/>
    <property type="match status" value="1"/>
</dbReference>
<evidence type="ECO:0000313" key="4">
    <source>
        <dbReference type="Proteomes" id="UP001163105"/>
    </source>
</evidence>
<dbReference type="InterPro" id="IPR036852">
    <property type="entry name" value="Peptidase_S8/S53_dom_sf"/>
</dbReference>
<evidence type="ECO:0000259" key="2">
    <source>
        <dbReference type="Pfam" id="PF00082"/>
    </source>
</evidence>
<dbReference type="GO" id="GO:0006508">
    <property type="term" value="P:proteolysis"/>
    <property type="evidence" value="ECO:0007669"/>
    <property type="project" value="InterPro"/>
</dbReference>
<proteinExistence type="predicted"/>
<feature type="region of interest" description="Disordered" evidence="1">
    <location>
        <begin position="76"/>
        <end position="112"/>
    </location>
</feature>
<dbReference type="Gene3D" id="3.40.50.200">
    <property type="entry name" value="Peptidase S8/S53 domain"/>
    <property type="match status" value="1"/>
</dbReference>
<dbReference type="AlphaFoldDB" id="A0AB34FZU4"/>
<dbReference type="InterPro" id="IPR000209">
    <property type="entry name" value="Peptidase_S8/S53_dom"/>
</dbReference>
<gene>
    <name evidence="3" type="ORF">O9K51_03315</name>
</gene>
<dbReference type="GO" id="GO:0004252">
    <property type="term" value="F:serine-type endopeptidase activity"/>
    <property type="evidence" value="ECO:0007669"/>
    <property type="project" value="InterPro"/>
</dbReference>
<dbReference type="EMBL" id="JAQHRD010000002">
    <property type="protein sequence ID" value="KAJ6444913.1"/>
    <property type="molecule type" value="Genomic_DNA"/>
</dbReference>
<reference evidence="3" key="1">
    <citation type="submission" date="2023-01" db="EMBL/GenBank/DDBJ databases">
        <title>The growth and conidiation of Purpureocillium lavendulum are regulated by nitrogen source and histone H3K14 acetylation.</title>
        <authorList>
            <person name="Tang P."/>
            <person name="Han J."/>
            <person name="Zhang C."/>
            <person name="Tang P."/>
            <person name="Qi F."/>
            <person name="Zhang K."/>
            <person name="Liang L."/>
        </authorList>
    </citation>
    <scope>NUCLEOTIDE SEQUENCE</scope>
    <source>
        <strain evidence="3">YMF1.00683</strain>
    </source>
</reference>
<keyword evidence="4" id="KW-1185">Reference proteome</keyword>
<dbReference type="Gene3D" id="1.25.40.20">
    <property type="entry name" value="Ankyrin repeat-containing domain"/>
    <property type="match status" value="1"/>
</dbReference>
<evidence type="ECO:0000313" key="3">
    <source>
        <dbReference type="EMBL" id="KAJ6444913.1"/>
    </source>
</evidence>
<organism evidence="3 4">
    <name type="scientific">Purpureocillium lavendulum</name>
    <dbReference type="NCBI Taxonomy" id="1247861"/>
    <lineage>
        <taxon>Eukaryota</taxon>
        <taxon>Fungi</taxon>
        <taxon>Dikarya</taxon>
        <taxon>Ascomycota</taxon>
        <taxon>Pezizomycotina</taxon>
        <taxon>Sordariomycetes</taxon>
        <taxon>Hypocreomycetidae</taxon>
        <taxon>Hypocreales</taxon>
        <taxon>Ophiocordycipitaceae</taxon>
        <taxon>Purpureocillium</taxon>
    </lineage>
</organism>
<name>A0AB34FZU4_9HYPO</name>
<sequence>MALPTAMAQVFQEIANKPRKTKLTRKAKVQSGSFADTSLLLGFIETGNQAEFKATSKSIRHEDRLKLAEAIVAQYDSEDTHEGTDGNKIGEDDQERDMELLPTPPRSPPQQTREQWLELLLNALSPDPRARRSLAEEVIMQIGRHETSPSPSEQHSHIQQVGHFHILEHIVRDTPDLCVEEDDLKRTLFHVSAINGAVFAMKICLLGIENCCDGDPDHIHKPGCSVVTSLLTSQDTAGHSPIIHAIIANRPPSVCNMLDLLGTTDPAKTRTFLKEAIASGTGNNVDIVRELLSVRHAGPSRKYRTDILEHDILQLAVNNFNFEVFGLLIDIGGAVLAGPDCSLIHYAVYKGQAEAAKYLLTKFPDLATQRHVHPDHTPEPDLTTATGEQKRPSLAQGAGTGTDIEEEKVPLLALYEGRDSDLRDLIFETLMQRLPISELREHLVGQTWTGKEISLDVTILAFDPLSLAAFLDSVRSDLEDFKKDTQEKLRLARDTSEEYEESTQMIPMAGAPADDTHAIYVSSAGIEFERILKYINIPFFRGQTGEGTRRTEAASILQWLKVCKRVKRIFEITVDDCRHCPTTEEDIELALQDLGVEHLDWRRTDLSIRSISGVASDLKTLHLYSSGNLAAIDHWIGPTGVDVLNLDRLYIHIIQDNFVSEARANLCKKICEEAKLKVTPHVTIEPNWIPEPAGHGHLGPPGFARKQSPIEVTGLTYFVQHFMRARLHHLRQLEHELTLDYDELDSPFMLSRLIPDTATKVAILDSGVNGSRFPMQRHSRHGRSFVWRDNGKGHQSEASWWLAVDPHGSHMANIISQLDPLCTFYFFQIADNMNYIELPTVVKALEFAVKCNVDIINCSFALDSCSDELEAVLRKAKEKHIIVMCSTADEGENIDEVWPAAYYRWEKNKAETFENIFPIVGCDEHGKFSKYANEEAGRYMFRGEDVDVSSTDPDLPLETASVQGSSVATALATGVASLILSCYHMVEDGLKQKSNAPDLVDACFVGMSEQLRKGNGQDRPKLLVKPSNLLPAGEDDFRDPRHFLEYMTDLFDEIS</sequence>
<evidence type="ECO:0000256" key="1">
    <source>
        <dbReference type="SAM" id="MobiDB-lite"/>
    </source>
</evidence>
<dbReference type="Pfam" id="PF00082">
    <property type="entry name" value="Peptidase_S8"/>
    <property type="match status" value="1"/>
</dbReference>
<protein>
    <recommendedName>
        <fullName evidence="2">Peptidase S8/S53 domain-containing protein</fullName>
    </recommendedName>
</protein>
<feature type="compositionally biased region" description="Basic and acidic residues" evidence="1">
    <location>
        <begin position="78"/>
        <end position="91"/>
    </location>
</feature>
<feature type="region of interest" description="Disordered" evidence="1">
    <location>
        <begin position="370"/>
        <end position="401"/>
    </location>
</feature>